<proteinExistence type="predicted"/>
<dbReference type="SUPFAM" id="SSF52047">
    <property type="entry name" value="RNI-like"/>
    <property type="match status" value="1"/>
</dbReference>
<reference evidence="2 3" key="1">
    <citation type="submission" date="2024-01" db="EMBL/GenBank/DDBJ databases">
        <title>A draft genome for a cacao thread blight-causing isolate of Paramarasmius palmivorus.</title>
        <authorList>
            <person name="Baruah I.K."/>
            <person name="Bukari Y."/>
            <person name="Amoako-Attah I."/>
            <person name="Meinhardt L.W."/>
            <person name="Bailey B.A."/>
            <person name="Cohen S.P."/>
        </authorList>
    </citation>
    <scope>NUCLEOTIDE SEQUENCE [LARGE SCALE GENOMIC DNA]</scope>
    <source>
        <strain evidence="2 3">GH-12</strain>
    </source>
</reference>
<sequence>MTTPAPLCRNCRTLLDGHDDSAQQLSRPLLDIQVLRSNRLPSDIEVFQMPSFLEANTAELERLEEEIRHVRGTLEELQKRRDAIQRDTAQRRSWLAPIRKLPVEVLGEIFSYACLRDFSLDISSTRGGYKECPLECDNWPCDGSGEMIILKSIIAPTCILSHVCHYWRCIINASPQLWSSLRLDIIQMKEEHSDLVNLYLTRSAQHPLKIDIYDPPDFYEWAEYEDIDETINMFGESGFEVLQAVVGELGRCNKFSYRFYPDSLLEYVGERYRPKAFPLLTSLHEKVGFMEADWFWDLVKDSPNLNDMTTQYFIKLAYLPTNLQTLKVRMQRGCNNLLQSLPLLPNLKSLYLHDFLPHPDHDIPSAVPAQTVNLCDLTITTAGQLAHLDVLHASLTLPNLTSLRIYTSQQRSDNEEDRITNENAASVNSYRVDQLATLTGLLDRSACFLRELTLHVEPFSSAAIVSLLEHQSRLVGLELEIRMPQGRSPILQDLGARMTLLEPLIPRLQRLVIHEHSYQDYREYDINDTFAEIAGAVSMLEKRASSTENSITDVSLSFGRVLLNVRGVKSKKYALPGEIEGRIQELCAKGVKCQVTLPKIVKGDRGVAGTTC</sequence>
<evidence type="ECO:0008006" key="4">
    <source>
        <dbReference type="Google" id="ProtNLM"/>
    </source>
</evidence>
<evidence type="ECO:0000313" key="3">
    <source>
        <dbReference type="Proteomes" id="UP001383192"/>
    </source>
</evidence>
<accession>A0AAW0E419</accession>
<dbReference type="Proteomes" id="UP001383192">
    <property type="component" value="Unassembled WGS sequence"/>
</dbReference>
<organism evidence="2 3">
    <name type="scientific">Paramarasmius palmivorus</name>
    <dbReference type="NCBI Taxonomy" id="297713"/>
    <lineage>
        <taxon>Eukaryota</taxon>
        <taxon>Fungi</taxon>
        <taxon>Dikarya</taxon>
        <taxon>Basidiomycota</taxon>
        <taxon>Agaricomycotina</taxon>
        <taxon>Agaricomycetes</taxon>
        <taxon>Agaricomycetidae</taxon>
        <taxon>Agaricales</taxon>
        <taxon>Marasmiineae</taxon>
        <taxon>Marasmiaceae</taxon>
        <taxon>Paramarasmius</taxon>
    </lineage>
</organism>
<evidence type="ECO:0000256" key="1">
    <source>
        <dbReference type="SAM" id="Coils"/>
    </source>
</evidence>
<comment type="caution">
    <text evidence="2">The sequence shown here is derived from an EMBL/GenBank/DDBJ whole genome shotgun (WGS) entry which is preliminary data.</text>
</comment>
<keyword evidence="3" id="KW-1185">Reference proteome</keyword>
<keyword evidence="1" id="KW-0175">Coiled coil</keyword>
<feature type="coiled-coil region" evidence="1">
    <location>
        <begin position="53"/>
        <end position="87"/>
    </location>
</feature>
<dbReference type="InterPro" id="IPR032675">
    <property type="entry name" value="LRR_dom_sf"/>
</dbReference>
<gene>
    <name evidence="2" type="ORF">VNI00_002138</name>
</gene>
<dbReference type="Gene3D" id="3.80.10.10">
    <property type="entry name" value="Ribonuclease Inhibitor"/>
    <property type="match status" value="1"/>
</dbReference>
<dbReference type="AlphaFoldDB" id="A0AAW0E419"/>
<evidence type="ECO:0000313" key="2">
    <source>
        <dbReference type="EMBL" id="KAK7058504.1"/>
    </source>
</evidence>
<protein>
    <recommendedName>
        <fullName evidence="4">F-box domain-containing protein</fullName>
    </recommendedName>
</protein>
<dbReference type="EMBL" id="JAYKXP010000005">
    <property type="protein sequence ID" value="KAK7058504.1"/>
    <property type="molecule type" value="Genomic_DNA"/>
</dbReference>
<name>A0AAW0E419_9AGAR</name>